<proteinExistence type="predicted"/>
<evidence type="ECO:0008006" key="4">
    <source>
        <dbReference type="Google" id="ProtNLM"/>
    </source>
</evidence>
<dbReference type="Proteomes" id="UP001370490">
    <property type="component" value="Unassembled WGS sequence"/>
</dbReference>
<gene>
    <name evidence="2" type="ORF">RJ641_030715</name>
</gene>
<sequence length="107" mass="12408">MTVRYGDKAFKTVGERLFVAIWLLLLSTLAVGRAFLYPAEARVDKRHRRIANWVKSEYVVFKLKEMGKDWKKDIIQICNHFNKLDPASSGKITLPNLLQLLQQPPRP</sequence>
<keyword evidence="1" id="KW-0472">Membrane</keyword>
<evidence type="ECO:0000313" key="2">
    <source>
        <dbReference type="EMBL" id="KAK6937207.1"/>
    </source>
</evidence>
<dbReference type="AlphaFoldDB" id="A0AAN8VWT6"/>
<feature type="transmembrane region" description="Helical" evidence="1">
    <location>
        <begin position="20"/>
        <end position="39"/>
    </location>
</feature>
<organism evidence="2 3">
    <name type="scientific">Dillenia turbinata</name>
    <dbReference type="NCBI Taxonomy" id="194707"/>
    <lineage>
        <taxon>Eukaryota</taxon>
        <taxon>Viridiplantae</taxon>
        <taxon>Streptophyta</taxon>
        <taxon>Embryophyta</taxon>
        <taxon>Tracheophyta</taxon>
        <taxon>Spermatophyta</taxon>
        <taxon>Magnoliopsida</taxon>
        <taxon>eudicotyledons</taxon>
        <taxon>Gunneridae</taxon>
        <taxon>Pentapetalae</taxon>
        <taxon>Dilleniales</taxon>
        <taxon>Dilleniaceae</taxon>
        <taxon>Dillenia</taxon>
    </lineage>
</organism>
<keyword evidence="3" id="KW-1185">Reference proteome</keyword>
<reference evidence="2 3" key="1">
    <citation type="submission" date="2023-12" db="EMBL/GenBank/DDBJ databases">
        <title>A high-quality genome assembly for Dillenia turbinata (Dilleniales).</title>
        <authorList>
            <person name="Chanderbali A."/>
        </authorList>
    </citation>
    <scope>NUCLEOTIDE SEQUENCE [LARGE SCALE GENOMIC DNA]</scope>
    <source>
        <strain evidence="2">LSX21</strain>
        <tissue evidence="2">Leaf</tissue>
    </source>
</reference>
<keyword evidence="1" id="KW-1133">Transmembrane helix</keyword>
<protein>
    <recommendedName>
        <fullName evidence="4">EF-hand domain-containing protein</fullName>
    </recommendedName>
</protein>
<evidence type="ECO:0000256" key="1">
    <source>
        <dbReference type="SAM" id="Phobius"/>
    </source>
</evidence>
<evidence type="ECO:0000313" key="3">
    <source>
        <dbReference type="Proteomes" id="UP001370490"/>
    </source>
</evidence>
<accession>A0AAN8VWT6</accession>
<comment type="caution">
    <text evidence="2">The sequence shown here is derived from an EMBL/GenBank/DDBJ whole genome shotgun (WGS) entry which is preliminary data.</text>
</comment>
<name>A0AAN8VWT6_9MAGN</name>
<dbReference type="EMBL" id="JBAMMX010000006">
    <property type="protein sequence ID" value="KAK6937207.1"/>
    <property type="molecule type" value="Genomic_DNA"/>
</dbReference>
<keyword evidence="1" id="KW-0812">Transmembrane</keyword>